<evidence type="ECO:0000313" key="3">
    <source>
        <dbReference type="Proteomes" id="UP000192923"/>
    </source>
</evidence>
<dbReference type="InterPro" id="IPR011335">
    <property type="entry name" value="Restrct_endonuc-II-like"/>
</dbReference>
<protein>
    <submittedName>
        <fullName evidence="2">Endonuclease, Uma2 family (Restriction endonuclease fold)</fullName>
    </submittedName>
</protein>
<gene>
    <name evidence="2" type="ORF">SAMN02949497_3996</name>
</gene>
<dbReference type="SUPFAM" id="SSF52980">
    <property type="entry name" value="Restriction endonuclease-like"/>
    <property type="match status" value="1"/>
</dbReference>
<dbReference type="Pfam" id="PF05685">
    <property type="entry name" value="Uma2"/>
    <property type="match status" value="1"/>
</dbReference>
<organism evidence="2 3">
    <name type="scientific">Methylomagnum ishizawai</name>
    <dbReference type="NCBI Taxonomy" id="1760988"/>
    <lineage>
        <taxon>Bacteria</taxon>
        <taxon>Pseudomonadati</taxon>
        <taxon>Pseudomonadota</taxon>
        <taxon>Gammaproteobacteria</taxon>
        <taxon>Methylococcales</taxon>
        <taxon>Methylococcaceae</taxon>
        <taxon>Methylomagnum</taxon>
    </lineage>
</organism>
<dbReference type="RefSeq" id="WP_085215462.1">
    <property type="nucleotide sequence ID" value="NZ_FXAM01000001.1"/>
</dbReference>
<keyword evidence="3" id="KW-1185">Reference proteome</keyword>
<dbReference type="PANTHER" id="PTHR36558">
    <property type="entry name" value="GLR1098 PROTEIN"/>
    <property type="match status" value="1"/>
</dbReference>
<dbReference type="STRING" id="1760988.SAMN02949497_3996"/>
<keyword evidence="2" id="KW-0540">Nuclease</keyword>
<dbReference type="Proteomes" id="UP000192923">
    <property type="component" value="Unassembled WGS sequence"/>
</dbReference>
<dbReference type="InterPro" id="IPR012296">
    <property type="entry name" value="Nuclease_put_TT1808"/>
</dbReference>
<accession>A0A1Y6D1W5</accession>
<evidence type="ECO:0000259" key="1">
    <source>
        <dbReference type="Pfam" id="PF05685"/>
    </source>
</evidence>
<dbReference type="Gene3D" id="3.90.1570.10">
    <property type="entry name" value="tt1808, chain A"/>
    <property type="match status" value="1"/>
</dbReference>
<proteinExistence type="predicted"/>
<dbReference type="OrthoDB" id="26750at2"/>
<sequence>MAIPQPIAKLDFEDYLAWETAQAEKHEFVRGEIFAMTGARRSHVAVSLNIAAALKRHLRGGSCRVYMADMKLRVEAADTAFYPDVLVTCDRRDHAAELFMRHPSLVVEVLSESTAAYDRGGKFAAYRQLDSLKEYVVVDIEARRVECFRRDAERRWVLYDYSGVDAACEFASLDCWLPLAEVFEDVDAADEAAPE</sequence>
<feature type="domain" description="Putative restriction endonuclease" evidence="1">
    <location>
        <begin position="12"/>
        <end position="161"/>
    </location>
</feature>
<name>A0A1Y6D1W5_9GAMM</name>
<reference evidence="2 3" key="1">
    <citation type="submission" date="2016-12" db="EMBL/GenBank/DDBJ databases">
        <authorList>
            <person name="Song W.-J."/>
            <person name="Kurnit D.M."/>
        </authorList>
    </citation>
    <scope>NUCLEOTIDE SEQUENCE [LARGE SCALE GENOMIC DNA]</scope>
    <source>
        <strain evidence="2 3">175</strain>
    </source>
</reference>
<evidence type="ECO:0000313" key="2">
    <source>
        <dbReference type="EMBL" id="SMF96591.1"/>
    </source>
</evidence>
<dbReference type="InterPro" id="IPR008538">
    <property type="entry name" value="Uma2"/>
</dbReference>
<keyword evidence="2" id="KW-0378">Hydrolase</keyword>
<dbReference type="GO" id="GO:0004519">
    <property type="term" value="F:endonuclease activity"/>
    <property type="evidence" value="ECO:0007669"/>
    <property type="project" value="UniProtKB-KW"/>
</dbReference>
<dbReference type="CDD" id="cd06260">
    <property type="entry name" value="DUF820-like"/>
    <property type="match status" value="1"/>
</dbReference>
<dbReference type="PANTHER" id="PTHR36558:SF1">
    <property type="entry name" value="RESTRICTION ENDONUCLEASE DOMAIN-CONTAINING PROTEIN-RELATED"/>
    <property type="match status" value="1"/>
</dbReference>
<dbReference type="EMBL" id="FXAM01000001">
    <property type="protein sequence ID" value="SMF96591.1"/>
    <property type="molecule type" value="Genomic_DNA"/>
</dbReference>
<dbReference type="AlphaFoldDB" id="A0A1Y6D1W5"/>
<keyword evidence="2" id="KW-0255">Endonuclease</keyword>